<evidence type="ECO:0000313" key="8">
    <source>
        <dbReference type="EMBL" id="KAF1985964.1"/>
    </source>
</evidence>
<dbReference type="SMART" id="SM00066">
    <property type="entry name" value="GAL4"/>
    <property type="match status" value="1"/>
</dbReference>
<feature type="region of interest" description="Disordered" evidence="6">
    <location>
        <begin position="112"/>
        <end position="131"/>
    </location>
</feature>
<keyword evidence="5" id="KW-0539">Nucleus</keyword>
<keyword evidence="4" id="KW-0804">Transcription</keyword>
<evidence type="ECO:0000256" key="4">
    <source>
        <dbReference type="ARBA" id="ARBA00023163"/>
    </source>
</evidence>
<feature type="domain" description="Zn(2)-C6 fungal-type" evidence="7">
    <location>
        <begin position="18"/>
        <end position="50"/>
    </location>
</feature>
<keyword evidence="3" id="KW-0238">DNA-binding</keyword>
<proteinExistence type="predicted"/>
<dbReference type="SUPFAM" id="SSF57701">
    <property type="entry name" value="Zn2/Cys6 DNA-binding domain"/>
    <property type="match status" value="1"/>
</dbReference>
<dbReference type="PANTHER" id="PTHR31845">
    <property type="entry name" value="FINGER DOMAIN PROTEIN, PUTATIVE-RELATED"/>
    <property type="match status" value="1"/>
</dbReference>
<keyword evidence="9" id="KW-1185">Reference proteome</keyword>
<dbReference type="Gene3D" id="4.10.240.10">
    <property type="entry name" value="Zn(2)-C6 fungal-type DNA-binding domain"/>
    <property type="match status" value="1"/>
</dbReference>
<accession>A0A6G1GYS3</accession>
<evidence type="ECO:0000256" key="3">
    <source>
        <dbReference type="ARBA" id="ARBA00023125"/>
    </source>
</evidence>
<evidence type="ECO:0000256" key="1">
    <source>
        <dbReference type="ARBA" id="ARBA00004123"/>
    </source>
</evidence>
<feature type="compositionally biased region" description="Polar residues" evidence="6">
    <location>
        <begin position="660"/>
        <end position="671"/>
    </location>
</feature>
<name>A0A6G1GYS3_9PEZI</name>
<evidence type="ECO:0000256" key="2">
    <source>
        <dbReference type="ARBA" id="ARBA00023015"/>
    </source>
</evidence>
<dbReference type="GO" id="GO:0000981">
    <property type="term" value="F:DNA-binding transcription factor activity, RNA polymerase II-specific"/>
    <property type="evidence" value="ECO:0007669"/>
    <property type="project" value="InterPro"/>
</dbReference>
<protein>
    <submittedName>
        <fullName evidence="8">Zn(II)2Cys6 transcription factor</fullName>
    </submittedName>
</protein>
<dbReference type="PANTHER" id="PTHR31845:SF17">
    <property type="entry name" value="ZN(II)2CYS6 TRANSCRIPTION FACTOR (EUROFUNG)"/>
    <property type="match status" value="1"/>
</dbReference>
<evidence type="ECO:0000256" key="5">
    <source>
        <dbReference type="ARBA" id="ARBA00023242"/>
    </source>
</evidence>
<dbReference type="CDD" id="cd00067">
    <property type="entry name" value="GAL4"/>
    <property type="match status" value="1"/>
</dbReference>
<evidence type="ECO:0000259" key="7">
    <source>
        <dbReference type="PROSITE" id="PS50048"/>
    </source>
</evidence>
<feature type="region of interest" description="Disordered" evidence="6">
    <location>
        <begin position="639"/>
        <end position="671"/>
    </location>
</feature>
<sequence>MQAPPPPSQRSSRGKQAACLTCRRSKIKCVRTADDSSCEKCEQTKQQCIVPNDYSGGRQRGVKNKRTGLDRAVYQVLEAAKRVKRDISHSDDDVQTISELEFMLNSIKEAANDTPEENPTDDSPLSFHSNRDHSIRDESLDVDDAENPLQLLARASDIRVSQKLSAVPDLGRNQHVAGSSVAEARQESAVRRFFLPPKANLDVRSDLDPIDLGLVTVEEAENLFGFYYEKLAHTRWGLDPILHTVSFVRKQSSFLFTSVLAAAALFLPSAAPLSIRLSRHREHLARQVVLSRYRSVEIVLAFLINIPWMPPGARAADDDTGEYLSLALSIALDLSLDRIVTISFDRDSGTDQVPARADRIDGSKALRMDGFEEVDPSSELGVRLLRRRERAWISLFTLERGVCLARGRSHTCPVTALIEHCESWHASPFADSRDGSLVSIAIFRRDLHSLLKKVRSNCDNYRLIDVGSDVAHSIKDTIEDFYRAWSAKWTSAIGEGQLLSLPPYVEILIVHGQLSTYASVINHPTAPVEVKRFFRSAGLASALNVMRAAIQGEAKLKSMPNNTAIMVTFAACFALSLSSATSGNNSNLTPSVRTLIEETADILVRIGSYPPHRKGASTLYGEYLRELVKTVPTIPSSQEYVSRPELATTGPSSIDPMRNGHSQPTASTTQPDLQEYPQAWLEPLQLSTMSDFQIIDTINQVDTSWNMSPNFALPTEDLSGFDWFEWGYPTDFGF</sequence>
<dbReference type="Proteomes" id="UP000800041">
    <property type="component" value="Unassembled WGS sequence"/>
</dbReference>
<dbReference type="AlphaFoldDB" id="A0A6G1GYS3"/>
<evidence type="ECO:0000256" key="6">
    <source>
        <dbReference type="SAM" id="MobiDB-lite"/>
    </source>
</evidence>
<dbReference type="InterPro" id="IPR036864">
    <property type="entry name" value="Zn2-C6_fun-type_DNA-bd_sf"/>
</dbReference>
<dbReference type="EMBL" id="ML977159">
    <property type="protein sequence ID" value="KAF1985964.1"/>
    <property type="molecule type" value="Genomic_DNA"/>
</dbReference>
<dbReference type="InterPro" id="IPR051089">
    <property type="entry name" value="prtT"/>
</dbReference>
<dbReference type="PROSITE" id="PS50048">
    <property type="entry name" value="ZN2_CY6_FUNGAL_2"/>
    <property type="match status" value="1"/>
</dbReference>
<dbReference type="GO" id="GO:0005634">
    <property type="term" value="C:nucleus"/>
    <property type="evidence" value="ECO:0007669"/>
    <property type="project" value="UniProtKB-SubCell"/>
</dbReference>
<organism evidence="8 9">
    <name type="scientific">Aulographum hederae CBS 113979</name>
    <dbReference type="NCBI Taxonomy" id="1176131"/>
    <lineage>
        <taxon>Eukaryota</taxon>
        <taxon>Fungi</taxon>
        <taxon>Dikarya</taxon>
        <taxon>Ascomycota</taxon>
        <taxon>Pezizomycotina</taxon>
        <taxon>Dothideomycetes</taxon>
        <taxon>Pleosporomycetidae</taxon>
        <taxon>Aulographales</taxon>
        <taxon>Aulographaceae</taxon>
    </lineage>
</organism>
<comment type="subcellular location">
    <subcellularLocation>
        <location evidence="1">Nucleus</location>
    </subcellularLocation>
</comment>
<dbReference type="OrthoDB" id="3429912at2759"/>
<gene>
    <name evidence="8" type="ORF">K402DRAFT_404757</name>
</gene>
<dbReference type="InterPro" id="IPR001138">
    <property type="entry name" value="Zn2Cys6_DnaBD"/>
</dbReference>
<evidence type="ECO:0000313" key="9">
    <source>
        <dbReference type="Proteomes" id="UP000800041"/>
    </source>
</evidence>
<dbReference type="GO" id="GO:0008270">
    <property type="term" value="F:zinc ion binding"/>
    <property type="evidence" value="ECO:0007669"/>
    <property type="project" value="InterPro"/>
</dbReference>
<dbReference type="PROSITE" id="PS00463">
    <property type="entry name" value="ZN2_CY6_FUNGAL_1"/>
    <property type="match status" value="1"/>
</dbReference>
<dbReference type="CDD" id="cd12148">
    <property type="entry name" value="fungal_TF_MHR"/>
    <property type="match status" value="1"/>
</dbReference>
<keyword evidence="2" id="KW-0805">Transcription regulation</keyword>
<dbReference type="GO" id="GO:0000976">
    <property type="term" value="F:transcription cis-regulatory region binding"/>
    <property type="evidence" value="ECO:0007669"/>
    <property type="project" value="TreeGrafter"/>
</dbReference>
<reference evidence="8" key="1">
    <citation type="journal article" date="2020" name="Stud. Mycol.">
        <title>101 Dothideomycetes genomes: a test case for predicting lifestyles and emergence of pathogens.</title>
        <authorList>
            <person name="Haridas S."/>
            <person name="Albert R."/>
            <person name="Binder M."/>
            <person name="Bloem J."/>
            <person name="Labutti K."/>
            <person name="Salamov A."/>
            <person name="Andreopoulos B."/>
            <person name="Baker S."/>
            <person name="Barry K."/>
            <person name="Bills G."/>
            <person name="Bluhm B."/>
            <person name="Cannon C."/>
            <person name="Castanera R."/>
            <person name="Culley D."/>
            <person name="Daum C."/>
            <person name="Ezra D."/>
            <person name="Gonzalez J."/>
            <person name="Henrissat B."/>
            <person name="Kuo A."/>
            <person name="Liang C."/>
            <person name="Lipzen A."/>
            <person name="Lutzoni F."/>
            <person name="Magnuson J."/>
            <person name="Mondo S."/>
            <person name="Nolan M."/>
            <person name="Ohm R."/>
            <person name="Pangilinan J."/>
            <person name="Park H.-J."/>
            <person name="Ramirez L."/>
            <person name="Alfaro M."/>
            <person name="Sun H."/>
            <person name="Tritt A."/>
            <person name="Yoshinaga Y."/>
            <person name="Zwiers L.-H."/>
            <person name="Turgeon B."/>
            <person name="Goodwin S."/>
            <person name="Spatafora J."/>
            <person name="Crous P."/>
            <person name="Grigoriev I."/>
        </authorList>
    </citation>
    <scope>NUCLEOTIDE SEQUENCE</scope>
    <source>
        <strain evidence="8">CBS 113979</strain>
    </source>
</reference>